<dbReference type="GeneID" id="81442614"/>
<dbReference type="PANTHER" id="PTHR11360">
    <property type="entry name" value="MONOCARBOXYLATE TRANSPORTER"/>
    <property type="match status" value="1"/>
</dbReference>
<sequence>MLPESEKDMKIREVQDNHERFEVSHKDEEAGDILEETAADNDGIFPDGGIQAWRTALGGFLAFIASIGYLSGGSVFQSYFQTIILPDSSPSDLAWINSVQIWGCFFFGIWSGTLSDKHGPALPLALGTFFMVFGNMMSSLSTKYYQFLLSQGFCVALGMGLIFTPALAIQSQWFLKRRGLAVGFVMSGQMVGGIIWPVLANRLLNFEGVSFGWTLRIIGFAQLGIMFVATLLVQRRFRSSVEHASLPLRQYFTDGRTMLLTFGIFFMNLGLYVPWIYITPYAMERGASSSLGFYDAAILNGGAFLGCFALGLVADYGLGIFNSVVVATFACGAVAFAWIGAHNNAGVIVWAVAYGIVSGALQAIFSPCVSELAPTPEVIGSWNGICITISSFAVLATGPIAGKLLENTGGTSYFPMQLFTAISLALAGMLFMATRLCVSRAVFA</sequence>
<feature type="transmembrane region" description="Helical" evidence="3">
    <location>
        <begin position="347"/>
        <end position="369"/>
    </location>
</feature>
<evidence type="ECO:0000313" key="6">
    <source>
        <dbReference type="Proteomes" id="UP001147782"/>
    </source>
</evidence>
<dbReference type="Gene3D" id="1.20.1250.20">
    <property type="entry name" value="MFS general substrate transporter like domains"/>
    <property type="match status" value="1"/>
</dbReference>
<reference evidence="5" key="2">
    <citation type="journal article" date="2023" name="IMA Fungus">
        <title>Comparative genomic study of the Penicillium genus elucidates a diverse pangenome and 15 lateral gene transfer events.</title>
        <authorList>
            <person name="Petersen C."/>
            <person name="Sorensen T."/>
            <person name="Nielsen M.R."/>
            <person name="Sondergaard T.E."/>
            <person name="Sorensen J.L."/>
            <person name="Fitzpatrick D.A."/>
            <person name="Frisvad J.C."/>
            <person name="Nielsen K.L."/>
        </authorList>
    </citation>
    <scope>NUCLEOTIDE SEQUENCE</scope>
    <source>
        <strain evidence="5">IBT 29864</strain>
    </source>
</reference>
<accession>A0A9W9V210</accession>
<evidence type="ECO:0000259" key="4">
    <source>
        <dbReference type="PROSITE" id="PS50850"/>
    </source>
</evidence>
<evidence type="ECO:0000313" key="5">
    <source>
        <dbReference type="EMBL" id="KAJ5364809.1"/>
    </source>
</evidence>
<gene>
    <name evidence="5" type="ORF">N7496_010522</name>
</gene>
<dbReference type="InterPro" id="IPR020846">
    <property type="entry name" value="MFS_dom"/>
</dbReference>
<keyword evidence="6" id="KW-1185">Reference proteome</keyword>
<protein>
    <submittedName>
        <fullName evidence="5">Monocarboxylate transporter</fullName>
    </submittedName>
</protein>
<dbReference type="Pfam" id="PF07690">
    <property type="entry name" value="MFS_1"/>
    <property type="match status" value="1"/>
</dbReference>
<feature type="domain" description="Major facilitator superfamily (MFS) profile" evidence="4">
    <location>
        <begin position="51"/>
        <end position="435"/>
    </location>
</feature>
<feature type="transmembrane region" description="Helical" evidence="3">
    <location>
        <begin position="144"/>
        <end position="168"/>
    </location>
</feature>
<dbReference type="InterPro" id="IPR050327">
    <property type="entry name" value="Proton-linked_MCT"/>
</dbReference>
<feature type="transmembrane region" description="Helical" evidence="3">
    <location>
        <begin position="381"/>
        <end position="402"/>
    </location>
</feature>
<comment type="subcellular location">
    <subcellularLocation>
        <location evidence="1">Membrane</location>
        <topology evidence="1">Multi-pass membrane protein</topology>
    </subcellularLocation>
</comment>
<keyword evidence="3" id="KW-0472">Membrane</keyword>
<keyword evidence="3" id="KW-1133">Transmembrane helix</keyword>
<feature type="transmembrane region" description="Helical" evidence="3">
    <location>
        <begin position="291"/>
        <end position="313"/>
    </location>
</feature>
<dbReference type="GO" id="GO:0016020">
    <property type="term" value="C:membrane"/>
    <property type="evidence" value="ECO:0007669"/>
    <property type="project" value="UniProtKB-SubCell"/>
</dbReference>
<dbReference type="AlphaFoldDB" id="A0A9W9V210"/>
<dbReference type="PANTHER" id="PTHR11360:SF319">
    <property type="entry name" value="MAJOR FACILITATOR SUPERFAMILY (MFS) PROFILE DOMAIN-CONTAINING PROTEIN"/>
    <property type="match status" value="1"/>
</dbReference>
<dbReference type="PROSITE" id="PS50850">
    <property type="entry name" value="MFS"/>
    <property type="match status" value="1"/>
</dbReference>
<proteinExistence type="inferred from homology"/>
<feature type="transmembrane region" description="Helical" evidence="3">
    <location>
        <begin position="60"/>
        <end position="81"/>
    </location>
</feature>
<comment type="similarity">
    <text evidence="2">Belongs to the major facilitator superfamily. Monocarboxylate porter (TC 2.A.1.13) family.</text>
</comment>
<dbReference type="RefSeq" id="XP_056552435.1">
    <property type="nucleotide sequence ID" value="XM_056703435.1"/>
</dbReference>
<dbReference type="EMBL" id="JAPZBS010000008">
    <property type="protein sequence ID" value="KAJ5364809.1"/>
    <property type="molecule type" value="Genomic_DNA"/>
</dbReference>
<evidence type="ECO:0000256" key="3">
    <source>
        <dbReference type="SAM" id="Phobius"/>
    </source>
</evidence>
<dbReference type="SUPFAM" id="SSF103473">
    <property type="entry name" value="MFS general substrate transporter"/>
    <property type="match status" value="1"/>
</dbReference>
<evidence type="ECO:0000256" key="1">
    <source>
        <dbReference type="ARBA" id="ARBA00004141"/>
    </source>
</evidence>
<feature type="transmembrane region" description="Helical" evidence="3">
    <location>
        <begin position="211"/>
        <end position="233"/>
    </location>
</feature>
<name>A0A9W9V210_9EURO</name>
<keyword evidence="3" id="KW-0812">Transmembrane</keyword>
<evidence type="ECO:0000256" key="2">
    <source>
        <dbReference type="ARBA" id="ARBA00006727"/>
    </source>
</evidence>
<feature type="transmembrane region" description="Helical" evidence="3">
    <location>
        <begin position="180"/>
        <end position="199"/>
    </location>
</feature>
<dbReference type="OrthoDB" id="6499973at2759"/>
<organism evidence="5 6">
    <name type="scientific">Penicillium cataractarum</name>
    <dbReference type="NCBI Taxonomy" id="2100454"/>
    <lineage>
        <taxon>Eukaryota</taxon>
        <taxon>Fungi</taxon>
        <taxon>Dikarya</taxon>
        <taxon>Ascomycota</taxon>
        <taxon>Pezizomycotina</taxon>
        <taxon>Eurotiomycetes</taxon>
        <taxon>Eurotiomycetidae</taxon>
        <taxon>Eurotiales</taxon>
        <taxon>Aspergillaceae</taxon>
        <taxon>Penicillium</taxon>
    </lineage>
</organism>
<dbReference type="GO" id="GO:0022857">
    <property type="term" value="F:transmembrane transporter activity"/>
    <property type="evidence" value="ECO:0007669"/>
    <property type="project" value="InterPro"/>
</dbReference>
<reference evidence="5" key="1">
    <citation type="submission" date="2022-11" db="EMBL/GenBank/DDBJ databases">
        <authorList>
            <person name="Petersen C."/>
        </authorList>
    </citation>
    <scope>NUCLEOTIDE SEQUENCE</scope>
    <source>
        <strain evidence="5">IBT 29864</strain>
    </source>
</reference>
<dbReference type="InterPro" id="IPR011701">
    <property type="entry name" value="MFS"/>
</dbReference>
<dbReference type="Proteomes" id="UP001147782">
    <property type="component" value="Unassembled WGS sequence"/>
</dbReference>
<feature type="transmembrane region" description="Helical" evidence="3">
    <location>
        <begin position="121"/>
        <end position="138"/>
    </location>
</feature>
<feature type="transmembrane region" description="Helical" evidence="3">
    <location>
        <begin position="320"/>
        <end position="341"/>
    </location>
</feature>
<dbReference type="InterPro" id="IPR036259">
    <property type="entry name" value="MFS_trans_sf"/>
</dbReference>
<feature type="transmembrane region" description="Helical" evidence="3">
    <location>
        <begin position="93"/>
        <end position="114"/>
    </location>
</feature>
<feature type="transmembrane region" description="Helical" evidence="3">
    <location>
        <begin position="414"/>
        <end position="438"/>
    </location>
</feature>
<comment type="caution">
    <text evidence="5">The sequence shown here is derived from an EMBL/GenBank/DDBJ whole genome shotgun (WGS) entry which is preliminary data.</text>
</comment>
<feature type="transmembrane region" description="Helical" evidence="3">
    <location>
        <begin position="258"/>
        <end position="279"/>
    </location>
</feature>